<dbReference type="AlphaFoldDB" id="A0A7Z0C1D9"/>
<proteinExistence type="predicted"/>
<sequence>MAKATLPTVKIEDLRSEATKSLYAGAGVVDLAVEAVREYVADVQKKLVDLQKDATSKFEGVSKSVKDFDFEPKTIRTQVEAVVNARVEALSDEAKARRTAIEKRVAELQGEALAIPGTVRKQLDETTATATATYADLAKRGEVLVGRIRKQESTQATKTAAKTTTAKAKTTKTQGTKTAKTAAKKTTTGAKKSATTAKKSASSAATTAKKSPAKKSATATKTAAKKTATAAATATTEAAQKVGD</sequence>
<dbReference type="Proteomes" id="UP000537326">
    <property type="component" value="Unassembled WGS sequence"/>
</dbReference>
<evidence type="ECO:0000313" key="2">
    <source>
        <dbReference type="EMBL" id="NYI08888.1"/>
    </source>
</evidence>
<dbReference type="RefSeq" id="WP_179529941.1">
    <property type="nucleotide sequence ID" value="NZ_BAAAPP010000002.1"/>
</dbReference>
<name>A0A7Z0C1D9_9ACTN</name>
<organism evidence="2 3">
    <name type="scientific">Nocardioides marinus</name>
    <dbReference type="NCBI Taxonomy" id="374514"/>
    <lineage>
        <taxon>Bacteria</taxon>
        <taxon>Bacillati</taxon>
        <taxon>Actinomycetota</taxon>
        <taxon>Actinomycetes</taxon>
        <taxon>Propionibacteriales</taxon>
        <taxon>Nocardioidaceae</taxon>
        <taxon>Nocardioides</taxon>
    </lineage>
</organism>
<evidence type="ECO:0000256" key="1">
    <source>
        <dbReference type="SAM" id="MobiDB-lite"/>
    </source>
</evidence>
<feature type="region of interest" description="Disordered" evidence="1">
    <location>
        <begin position="149"/>
        <end position="244"/>
    </location>
</feature>
<feature type="compositionally biased region" description="Low complexity" evidence="1">
    <location>
        <begin position="153"/>
        <end position="244"/>
    </location>
</feature>
<accession>A0A7Z0C1D9</accession>
<dbReference type="PRINTS" id="PR00833">
    <property type="entry name" value="POAALLERGEN"/>
</dbReference>
<keyword evidence="3" id="KW-1185">Reference proteome</keyword>
<gene>
    <name evidence="2" type="ORF">BKA05_000403</name>
</gene>
<comment type="caution">
    <text evidence="2">The sequence shown here is derived from an EMBL/GenBank/DDBJ whole genome shotgun (WGS) entry which is preliminary data.</text>
</comment>
<dbReference type="EMBL" id="JACBZI010000001">
    <property type="protein sequence ID" value="NYI08888.1"/>
    <property type="molecule type" value="Genomic_DNA"/>
</dbReference>
<protein>
    <recommendedName>
        <fullName evidence="4">Heparin binding hemagglutinin HbhA</fullName>
    </recommendedName>
</protein>
<evidence type="ECO:0000313" key="3">
    <source>
        <dbReference type="Proteomes" id="UP000537326"/>
    </source>
</evidence>
<reference evidence="2 3" key="1">
    <citation type="submission" date="2020-07" db="EMBL/GenBank/DDBJ databases">
        <title>Sequencing the genomes of 1000 actinobacteria strains.</title>
        <authorList>
            <person name="Klenk H.-P."/>
        </authorList>
    </citation>
    <scope>NUCLEOTIDE SEQUENCE [LARGE SCALE GENOMIC DNA]</scope>
    <source>
        <strain evidence="2 3">DSM 18248</strain>
    </source>
</reference>
<evidence type="ECO:0008006" key="4">
    <source>
        <dbReference type="Google" id="ProtNLM"/>
    </source>
</evidence>